<gene>
    <name evidence="2" type="ORF">Scaly_0157400</name>
</gene>
<dbReference type="PANTHER" id="PTHR31197">
    <property type="entry name" value="OS01G0612600 PROTEIN"/>
    <property type="match status" value="1"/>
</dbReference>
<dbReference type="InterPro" id="IPR013083">
    <property type="entry name" value="Znf_RING/FYVE/PHD"/>
</dbReference>
<accession>A0AAW2SXL1</accession>
<dbReference type="PANTHER" id="PTHR31197:SF40">
    <property type="entry name" value="ZINC FINGER, RING_FYVE_PHD-TYPE"/>
    <property type="match status" value="1"/>
</dbReference>
<feature type="compositionally biased region" description="Polar residues" evidence="1">
    <location>
        <begin position="314"/>
        <end position="351"/>
    </location>
</feature>
<comment type="caution">
    <text evidence="2">The sequence shown here is derived from an EMBL/GenBank/DDBJ whole genome shotgun (WGS) entry which is preliminary data.</text>
</comment>
<proteinExistence type="predicted"/>
<sequence length="450" mass="50909">MPKDRRVNSSSFDRATVSPYSCSSKISDRKNCDSSSPQVGDEREWEEARCPICMEHPHNAVLLLCSSREKGCRPFICDTSYRHSNCLDQYRKSAAASSLPGEQQSELVCPLCRGVITGWDVVQPARTFMNSKMRSCSLETCGFTGNYAELRKHARLEHPYKRPSEASPTRQSNWAMLEQQREIEDALAHQSDIEYDWDGWPSWGEDDLWSDGSFFDFPSGMSDIEDELIDEMFSGLSLSFFSLYASPEEEMMDSGSSISSDRLQRVAVSTNSGSRSSNGVGNPLASSRSRSSYRSENGASISRSRLGHRRENDATNLRSRSSYHQGNGSIISSPRSSYHRGNTNARTSLRARSSYPREYSSTISRSRSSSHRENAPASSRTRSRHLREYDPLFSRANTRYYRTEVPSRERHSATRYLPGPSRQPRSSFGRRENKNLQLLYNALSVSQNGF</sequence>
<protein>
    <submittedName>
        <fullName evidence="2">Uncharacterized protein</fullName>
    </submittedName>
</protein>
<dbReference type="AlphaFoldDB" id="A0AAW2SXL1"/>
<reference evidence="2" key="1">
    <citation type="submission" date="2020-06" db="EMBL/GenBank/DDBJ databases">
        <authorList>
            <person name="Li T."/>
            <person name="Hu X."/>
            <person name="Zhang T."/>
            <person name="Song X."/>
            <person name="Zhang H."/>
            <person name="Dai N."/>
            <person name="Sheng W."/>
            <person name="Hou X."/>
            <person name="Wei L."/>
        </authorList>
    </citation>
    <scope>NUCLEOTIDE SEQUENCE</scope>
    <source>
        <strain evidence="2">KEN8</strain>
        <tissue evidence="2">Leaf</tissue>
    </source>
</reference>
<dbReference type="Pfam" id="PF07800">
    <property type="entry name" value="DUF1644"/>
    <property type="match status" value="1"/>
</dbReference>
<dbReference type="InterPro" id="IPR012866">
    <property type="entry name" value="DUF1644"/>
</dbReference>
<dbReference type="EMBL" id="JACGWM010000001">
    <property type="protein sequence ID" value="KAL0397090.1"/>
    <property type="molecule type" value="Genomic_DNA"/>
</dbReference>
<evidence type="ECO:0000256" key="1">
    <source>
        <dbReference type="SAM" id="MobiDB-lite"/>
    </source>
</evidence>
<feature type="region of interest" description="Disordered" evidence="1">
    <location>
        <begin position="405"/>
        <end position="432"/>
    </location>
</feature>
<organism evidence="2">
    <name type="scientific">Sesamum calycinum</name>
    <dbReference type="NCBI Taxonomy" id="2727403"/>
    <lineage>
        <taxon>Eukaryota</taxon>
        <taxon>Viridiplantae</taxon>
        <taxon>Streptophyta</taxon>
        <taxon>Embryophyta</taxon>
        <taxon>Tracheophyta</taxon>
        <taxon>Spermatophyta</taxon>
        <taxon>Magnoliopsida</taxon>
        <taxon>eudicotyledons</taxon>
        <taxon>Gunneridae</taxon>
        <taxon>Pentapetalae</taxon>
        <taxon>asterids</taxon>
        <taxon>lamiids</taxon>
        <taxon>Lamiales</taxon>
        <taxon>Pedaliaceae</taxon>
        <taxon>Sesamum</taxon>
    </lineage>
</organism>
<reference evidence="2" key="2">
    <citation type="journal article" date="2024" name="Plant">
        <title>Genomic evolution and insights into agronomic trait innovations of Sesamum species.</title>
        <authorList>
            <person name="Miao H."/>
            <person name="Wang L."/>
            <person name="Qu L."/>
            <person name="Liu H."/>
            <person name="Sun Y."/>
            <person name="Le M."/>
            <person name="Wang Q."/>
            <person name="Wei S."/>
            <person name="Zheng Y."/>
            <person name="Lin W."/>
            <person name="Duan Y."/>
            <person name="Cao H."/>
            <person name="Xiong S."/>
            <person name="Wang X."/>
            <person name="Wei L."/>
            <person name="Li C."/>
            <person name="Ma Q."/>
            <person name="Ju M."/>
            <person name="Zhao R."/>
            <person name="Li G."/>
            <person name="Mu C."/>
            <person name="Tian Q."/>
            <person name="Mei H."/>
            <person name="Zhang T."/>
            <person name="Gao T."/>
            <person name="Zhang H."/>
        </authorList>
    </citation>
    <scope>NUCLEOTIDE SEQUENCE</scope>
    <source>
        <strain evidence="2">KEN8</strain>
    </source>
</reference>
<dbReference type="Gene3D" id="3.30.40.10">
    <property type="entry name" value="Zinc/RING finger domain, C3HC4 (zinc finger)"/>
    <property type="match status" value="1"/>
</dbReference>
<name>A0AAW2SXL1_9LAMI</name>
<feature type="region of interest" description="Disordered" evidence="1">
    <location>
        <begin position="1"/>
        <end position="39"/>
    </location>
</feature>
<evidence type="ECO:0000313" key="2">
    <source>
        <dbReference type="EMBL" id="KAL0397090.1"/>
    </source>
</evidence>
<feature type="compositionally biased region" description="Low complexity" evidence="1">
    <location>
        <begin position="266"/>
        <end position="295"/>
    </location>
</feature>
<feature type="region of interest" description="Disordered" evidence="1">
    <location>
        <begin position="251"/>
        <end position="387"/>
    </location>
</feature>
<feature type="compositionally biased region" description="Polar residues" evidence="1">
    <location>
        <begin position="8"/>
        <end position="25"/>
    </location>
</feature>